<dbReference type="InterPro" id="IPR032675">
    <property type="entry name" value="LRR_dom_sf"/>
</dbReference>
<proteinExistence type="predicted"/>
<evidence type="ECO:0000256" key="6">
    <source>
        <dbReference type="SAM" id="MobiDB-lite"/>
    </source>
</evidence>
<name>T0PMI9_SAPDV</name>
<keyword evidence="8" id="KW-1185">Reference proteome</keyword>
<dbReference type="OrthoDB" id="1904536at2759"/>
<evidence type="ECO:0000256" key="5">
    <source>
        <dbReference type="ARBA" id="ARBA00023273"/>
    </source>
</evidence>
<dbReference type="PANTHER" id="PTHR45973">
    <property type="entry name" value="PROTEIN PHOSPHATASE 1 REGULATORY SUBUNIT SDS22-RELATED"/>
    <property type="match status" value="1"/>
</dbReference>
<dbReference type="SMART" id="SM00365">
    <property type="entry name" value="LRR_SD22"/>
    <property type="match status" value="4"/>
</dbReference>
<dbReference type="EMBL" id="JH767226">
    <property type="protein sequence ID" value="EQC26619.1"/>
    <property type="molecule type" value="Genomic_DNA"/>
</dbReference>
<gene>
    <name evidence="7" type="ORF">SDRG_15559</name>
</gene>
<evidence type="ECO:0000256" key="2">
    <source>
        <dbReference type="ARBA" id="ARBA00022614"/>
    </source>
</evidence>
<dbReference type="InterPro" id="IPR050576">
    <property type="entry name" value="Cilia_flagella_integrity"/>
</dbReference>
<dbReference type="Pfam" id="PF14580">
    <property type="entry name" value="LRR_9"/>
    <property type="match status" value="1"/>
</dbReference>
<dbReference type="PANTHER" id="PTHR45973:SF9">
    <property type="entry name" value="LEUCINE-RICH REPEAT-CONTAINING PROTEIN 46"/>
    <property type="match status" value="1"/>
</dbReference>
<dbReference type="STRING" id="1156394.T0PMI9"/>
<feature type="region of interest" description="Disordered" evidence="6">
    <location>
        <begin position="482"/>
        <end position="532"/>
    </location>
</feature>
<evidence type="ECO:0000313" key="8">
    <source>
        <dbReference type="Proteomes" id="UP000030762"/>
    </source>
</evidence>
<keyword evidence="3" id="KW-0677">Repeat</keyword>
<dbReference type="InterPro" id="IPR001611">
    <property type="entry name" value="Leu-rich_rpt"/>
</dbReference>
<keyword evidence="2" id="KW-0433">Leucine-rich repeat</keyword>
<reference evidence="7 8" key="1">
    <citation type="submission" date="2012-04" db="EMBL/GenBank/DDBJ databases">
        <title>The Genome Sequence of Saprolegnia declina VS20.</title>
        <authorList>
            <consortium name="The Broad Institute Genome Sequencing Platform"/>
            <person name="Russ C."/>
            <person name="Nusbaum C."/>
            <person name="Tyler B."/>
            <person name="van West P."/>
            <person name="Dieguez-Uribeondo J."/>
            <person name="de Bruijn I."/>
            <person name="Tripathy S."/>
            <person name="Jiang R."/>
            <person name="Young S.K."/>
            <person name="Zeng Q."/>
            <person name="Gargeya S."/>
            <person name="Fitzgerald M."/>
            <person name="Haas B."/>
            <person name="Abouelleil A."/>
            <person name="Alvarado L."/>
            <person name="Arachchi H.M."/>
            <person name="Berlin A."/>
            <person name="Chapman S.B."/>
            <person name="Goldberg J."/>
            <person name="Griggs A."/>
            <person name="Gujja S."/>
            <person name="Hansen M."/>
            <person name="Howarth C."/>
            <person name="Imamovic A."/>
            <person name="Larimer J."/>
            <person name="McCowen C."/>
            <person name="Montmayeur A."/>
            <person name="Murphy C."/>
            <person name="Neiman D."/>
            <person name="Pearson M."/>
            <person name="Priest M."/>
            <person name="Roberts A."/>
            <person name="Saif S."/>
            <person name="Shea T."/>
            <person name="Sisk P."/>
            <person name="Sykes S."/>
            <person name="Wortman J."/>
            <person name="Nusbaum C."/>
            <person name="Birren B."/>
        </authorList>
    </citation>
    <scope>NUCLEOTIDE SEQUENCE [LARGE SCALE GENOMIC DNA]</scope>
    <source>
        <strain evidence="7 8">VS20</strain>
    </source>
</reference>
<evidence type="ECO:0000256" key="4">
    <source>
        <dbReference type="ARBA" id="ARBA00023069"/>
    </source>
</evidence>
<dbReference type="Proteomes" id="UP000030762">
    <property type="component" value="Unassembled WGS sequence"/>
</dbReference>
<dbReference type="PROSITE" id="PS51450">
    <property type="entry name" value="LRR"/>
    <property type="match status" value="4"/>
</dbReference>
<sequence>MFLSNNEEVDLLDRLRKKDREKLREKQKGQMPVMDLATLTQICVDNDGYETPELNDNLFAHFKGFQKIEGLEPFYNLKALWLESNNLRKIENLDMLQQLRCLYLNKNLLEKVENLQCLRNLATLDLSENSIYTIAGLECLDQLTSLNLAKNRLEHVTDIAALTQTPSITNLDLSHNQLLDPGILSVFESMIHLRALRLTGNEAVSKTKYFRKTYITSLPQLGYLDRPIFDLERAAAVAWKAGGAEAEAQARAAFVQNEHDERRRTLQEFRDWQAEIRAKKQAELQQRQAVGDIPPIQSHGAVPPYDSKMQAQARQDALDERMNIQGDGIKEIGSAFWATEAQRNIEAPLSPEEAVETAQGSGAVDQEKPETEETVQQKAQEVPEVKALVKQLATTSVDEHHSAEMETLSSAIDPVYSNSQEVAVLPPPAPVLRAQKDSVPAYAPLMADSQVVTTSIPATDARPGPVERETWESLQQKAKVAPYLHKPPVLPSCHELSSDDDDEDSSVRPKTRSELLQGLRARRPFTNLSQLD</sequence>
<keyword evidence="5" id="KW-0966">Cell projection</keyword>
<dbReference type="AlphaFoldDB" id="T0PMI9"/>
<organism evidence="7 8">
    <name type="scientific">Saprolegnia diclina (strain VS20)</name>
    <dbReference type="NCBI Taxonomy" id="1156394"/>
    <lineage>
        <taxon>Eukaryota</taxon>
        <taxon>Sar</taxon>
        <taxon>Stramenopiles</taxon>
        <taxon>Oomycota</taxon>
        <taxon>Saprolegniomycetes</taxon>
        <taxon>Saprolegniales</taxon>
        <taxon>Saprolegniaceae</taxon>
        <taxon>Saprolegnia</taxon>
    </lineage>
</organism>
<evidence type="ECO:0000313" key="7">
    <source>
        <dbReference type="EMBL" id="EQC26619.1"/>
    </source>
</evidence>
<dbReference type="OMA" id="SAFWATE"/>
<protein>
    <recommendedName>
        <fullName evidence="9">Dynein assembly factor 1, axonemal homolog</fullName>
    </recommendedName>
</protein>
<evidence type="ECO:0000256" key="1">
    <source>
        <dbReference type="ARBA" id="ARBA00004138"/>
    </source>
</evidence>
<dbReference type="VEuPathDB" id="FungiDB:SDRG_15559"/>
<evidence type="ECO:0000256" key="3">
    <source>
        <dbReference type="ARBA" id="ARBA00022737"/>
    </source>
</evidence>
<dbReference type="SUPFAM" id="SSF52075">
    <property type="entry name" value="Outer arm dynein light chain 1"/>
    <property type="match status" value="1"/>
</dbReference>
<dbReference type="RefSeq" id="XP_008619957.1">
    <property type="nucleotide sequence ID" value="XM_008621735.1"/>
</dbReference>
<keyword evidence="4" id="KW-0969">Cilium</keyword>
<dbReference type="Gene3D" id="3.80.10.10">
    <property type="entry name" value="Ribonuclease Inhibitor"/>
    <property type="match status" value="2"/>
</dbReference>
<dbReference type="InParanoid" id="T0PMI9"/>
<evidence type="ECO:0008006" key="9">
    <source>
        <dbReference type="Google" id="ProtNLM"/>
    </source>
</evidence>
<comment type="subcellular location">
    <subcellularLocation>
        <location evidence="1">Cell projection</location>
        <location evidence="1">Cilium</location>
    </subcellularLocation>
</comment>
<accession>T0PMI9</accession>
<dbReference type="GeneID" id="19956286"/>
<dbReference type="eggNOG" id="KOG0531">
    <property type="taxonomic scope" value="Eukaryota"/>
</dbReference>